<feature type="transmembrane region" description="Helical" evidence="1">
    <location>
        <begin position="30"/>
        <end position="55"/>
    </location>
</feature>
<proteinExistence type="predicted"/>
<keyword evidence="1" id="KW-0812">Transmembrane</keyword>
<name>A0A317CNW1_9GAMM</name>
<protein>
    <submittedName>
        <fullName evidence="2">Uncharacterized protein</fullName>
    </submittedName>
</protein>
<feature type="transmembrane region" description="Helical" evidence="1">
    <location>
        <begin position="67"/>
        <end position="87"/>
    </location>
</feature>
<dbReference type="RefSeq" id="WP_109836431.1">
    <property type="nucleotide sequence ID" value="NZ_QGKM01000007.1"/>
</dbReference>
<accession>A0A317CNW1</accession>
<evidence type="ECO:0000313" key="2">
    <source>
        <dbReference type="EMBL" id="PWQ99887.1"/>
    </source>
</evidence>
<evidence type="ECO:0000256" key="1">
    <source>
        <dbReference type="SAM" id="Phobius"/>
    </source>
</evidence>
<dbReference type="EMBL" id="QGKM01000007">
    <property type="protein sequence ID" value="PWQ99887.1"/>
    <property type="molecule type" value="Genomic_DNA"/>
</dbReference>
<sequence length="93" mass="10107">MKMLTETIVSICDLAEAEGRLLKHKVVQTISVGLLLLIAAAMLLAALALLITSLYHLLANWMPPSAVFLILSLFSLLLAGGILWTAIRLNRKP</sequence>
<keyword evidence="1" id="KW-1133">Transmembrane helix</keyword>
<reference evidence="2 3" key="1">
    <citation type="submission" date="2018-05" db="EMBL/GenBank/DDBJ databases">
        <title>Leucothrix arctica sp. nov., isolated from Arctic seawater.</title>
        <authorList>
            <person name="Choi A."/>
            <person name="Baek K."/>
        </authorList>
    </citation>
    <scope>NUCLEOTIDE SEQUENCE [LARGE SCALE GENOMIC DNA]</scope>
    <source>
        <strain evidence="2 3">JCM 18388</strain>
    </source>
</reference>
<evidence type="ECO:0000313" key="3">
    <source>
        <dbReference type="Proteomes" id="UP000245539"/>
    </source>
</evidence>
<dbReference type="OrthoDB" id="5625854at2"/>
<dbReference type="AlphaFoldDB" id="A0A317CNW1"/>
<keyword evidence="3" id="KW-1185">Reference proteome</keyword>
<keyword evidence="1" id="KW-0472">Membrane</keyword>
<organism evidence="2 3">
    <name type="scientific">Leucothrix pacifica</name>
    <dbReference type="NCBI Taxonomy" id="1247513"/>
    <lineage>
        <taxon>Bacteria</taxon>
        <taxon>Pseudomonadati</taxon>
        <taxon>Pseudomonadota</taxon>
        <taxon>Gammaproteobacteria</taxon>
        <taxon>Thiotrichales</taxon>
        <taxon>Thiotrichaceae</taxon>
        <taxon>Leucothrix</taxon>
    </lineage>
</organism>
<gene>
    <name evidence="2" type="ORF">DKW60_04265</name>
</gene>
<comment type="caution">
    <text evidence="2">The sequence shown here is derived from an EMBL/GenBank/DDBJ whole genome shotgun (WGS) entry which is preliminary data.</text>
</comment>
<dbReference type="Proteomes" id="UP000245539">
    <property type="component" value="Unassembled WGS sequence"/>
</dbReference>